<organism evidence="1 2">
    <name type="scientific">Coemansia aciculifera</name>
    <dbReference type="NCBI Taxonomy" id="417176"/>
    <lineage>
        <taxon>Eukaryota</taxon>
        <taxon>Fungi</taxon>
        <taxon>Fungi incertae sedis</taxon>
        <taxon>Zoopagomycota</taxon>
        <taxon>Kickxellomycotina</taxon>
        <taxon>Kickxellomycetes</taxon>
        <taxon>Kickxellales</taxon>
        <taxon>Kickxellaceae</taxon>
        <taxon>Coemansia</taxon>
    </lineage>
</organism>
<accession>A0ACC1M5U5</accession>
<proteinExistence type="predicted"/>
<reference evidence="1" key="1">
    <citation type="submission" date="2022-07" db="EMBL/GenBank/DDBJ databases">
        <title>Phylogenomic reconstructions and comparative analyses of Kickxellomycotina fungi.</title>
        <authorList>
            <person name="Reynolds N.K."/>
            <person name="Stajich J.E."/>
            <person name="Barry K."/>
            <person name="Grigoriev I.V."/>
            <person name="Crous P."/>
            <person name="Smith M.E."/>
        </authorList>
    </citation>
    <scope>NUCLEOTIDE SEQUENCE</scope>
    <source>
        <strain evidence="1">CBS 190363</strain>
    </source>
</reference>
<dbReference type="Proteomes" id="UP001139981">
    <property type="component" value="Unassembled WGS sequence"/>
</dbReference>
<evidence type="ECO:0000313" key="2">
    <source>
        <dbReference type="Proteomes" id="UP001139981"/>
    </source>
</evidence>
<comment type="caution">
    <text evidence="1">The sequence shown here is derived from an EMBL/GenBank/DDBJ whole genome shotgun (WGS) entry which is preliminary data.</text>
</comment>
<dbReference type="EMBL" id="JANBVB010000145">
    <property type="protein sequence ID" value="KAJ2897093.1"/>
    <property type="molecule type" value="Genomic_DNA"/>
</dbReference>
<gene>
    <name evidence="1" type="primary">kri1</name>
    <name evidence="1" type="ORF">IWW38_001826</name>
</gene>
<protein>
    <submittedName>
        <fullName evidence="1">Ribosome biogenesis protein Kri1</fullName>
    </submittedName>
</protein>
<evidence type="ECO:0000313" key="1">
    <source>
        <dbReference type="EMBL" id="KAJ2897093.1"/>
    </source>
</evidence>
<keyword evidence="2" id="KW-1185">Reference proteome</keyword>
<name>A0ACC1M5U5_9FUNG</name>
<sequence length="690" mass="77462">MSNTSSSDDERRVDIASIDKKKLLRADERRRRANDEFGDIEEYLSESDSPSGQRSDSEDSSSEESDVEEDENGELITPEIDAQIMKALSALRSKDKSIYDSKVNFFSDDVIQESQKSWKAKQEAARQASQGVVTLRDYQHKVMVEHGGVVDEDKEVKRSLTHVQEQEALKNEFKAALGGNASDSEDDEGEEDFLVKKEKTKDEIAKEDVDYRKFLLDSMGSDAKNKAALDSWTAFTTDRETAGSKVDEGQAFLMGYILNRGWVDKSAEKQSAEFEAKAIVDKEEDEQYTELTDNFESKYNFRFEEEGGAQIKSYPRTVEGSLRRKDERRKLARERAKERKAELKKDKAEDLKKLKNQKKKDILEKLKEIQGITGNKTVGFDALDLDGDFDPAKFDSKMDEIFGDSAQVDLEKPTWDDDIDIGDLVSDGEEQLASSSKKSKKAKKSKKSKQADSYDADNDFIMDADYLDGGADASVAHPTVVDSAKRDQLKDKVSEYMDKYYQLDFEDIVGNDLPTRFKYSKVKAVDYGLTPAEILLADDKYLNEYVSVKKIAPYRPDWKIDDDLAKYASKKRMIYVKKKAAGMRSEWEKEAKAQHGPSTSKRRAATSSDTKTKKAKKSKDAADVASIADSPASSTSKDRTKKKSKEMAPASAVDQDQDQDQDQAKSQNRRQRQKAKKAAAAAAAAAAASN</sequence>